<organism evidence="1 2">
    <name type="scientific">Cymbomonas tetramitiformis</name>
    <dbReference type="NCBI Taxonomy" id="36881"/>
    <lineage>
        <taxon>Eukaryota</taxon>
        <taxon>Viridiplantae</taxon>
        <taxon>Chlorophyta</taxon>
        <taxon>Pyramimonadophyceae</taxon>
        <taxon>Pyramimonadales</taxon>
        <taxon>Pyramimonadaceae</taxon>
        <taxon>Cymbomonas</taxon>
    </lineage>
</organism>
<reference evidence="1 2" key="1">
    <citation type="journal article" date="2015" name="Genome Biol. Evol.">
        <title>Comparative Genomics of a Bacterivorous Green Alga Reveals Evolutionary Causalities and Consequences of Phago-Mixotrophic Mode of Nutrition.</title>
        <authorList>
            <person name="Burns J.A."/>
            <person name="Paasch A."/>
            <person name="Narechania A."/>
            <person name="Kim E."/>
        </authorList>
    </citation>
    <scope>NUCLEOTIDE SEQUENCE [LARGE SCALE GENOMIC DNA]</scope>
    <source>
        <strain evidence="1 2">PLY_AMNH</strain>
    </source>
</reference>
<dbReference type="Gene3D" id="1.25.40.10">
    <property type="entry name" value="Tetratricopeptide repeat domain"/>
    <property type="match status" value="1"/>
</dbReference>
<evidence type="ECO:0000313" key="2">
    <source>
        <dbReference type="Proteomes" id="UP001190700"/>
    </source>
</evidence>
<keyword evidence="2" id="KW-1185">Reference proteome</keyword>
<name>A0AAE0ETR0_9CHLO</name>
<evidence type="ECO:0000313" key="1">
    <source>
        <dbReference type="EMBL" id="KAK3239692.1"/>
    </source>
</evidence>
<sequence>MIGFMTHMAKPCNLALGDRRVISSNALHRGGRAPSLKIVSSKGAEHEVLIQKRRAVIFGIPALAFAPKPALAGLFNGKTPLQEAFELAIGLGQQDPTSAAADEAWGKAIKLAPDNAAAYSNRGTLRLQASPSTLRAPLRARADCGQATALSEHI</sequence>
<proteinExistence type="predicted"/>
<gene>
    <name evidence="1" type="ORF">CYMTET_50395</name>
</gene>
<dbReference type="Proteomes" id="UP001190700">
    <property type="component" value="Unassembled WGS sequence"/>
</dbReference>
<comment type="caution">
    <text evidence="1">The sequence shown here is derived from an EMBL/GenBank/DDBJ whole genome shotgun (WGS) entry which is preliminary data.</text>
</comment>
<dbReference type="AlphaFoldDB" id="A0AAE0ETR0"/>
<dbReference type="InterPro" id="IPR011990">
    <property type="entry name" value="TPR-like_helical_dom_sf"/>
</dbReference>
<accession>A0AAE0ETR0</accession>
<protein>
    <submittedName>
        <fullName evidence="1">Uncharacterized protein</fullName>
    </submittedName>
</protein>
<dbReference type="EMBL" id="LGRX02033846">
    <property type="protein sequence ID" value="KAK3239692.1"/>
    <property type="molecule type" value="Genomic_DNA"/>
</dbReference>